<dbReference type="Proteomes" id="UP000236745">
    <property type="component" value="Unassembled WGS sequence"/>
</dbReference>
<comment type="function">
    <text evidence="9">Could be involved in resistance to puromycin, acriflavine and tetraphenylarsonium chloride.</text>
</comment>
<dbReference type="RefSeq" id="WP_104003744.1">
    <property type="nucleotide sequence ID" value="NZ_FNVQ01000002.1"/>
</dbReference>
<keyword evidence="7 10" id="KW-0564">Palmitate</keyword>
<dbReference type="EMBL" id="FNVQ01000002">
    <property type="protein sequence ID" value="SEG59952.1"/>
    <property type="molecule type" value="Genomic_DNA"/>
</dbReference>
<dbReference type="GO" id="GO:0009279">
    <property type="term" value="C:cell outer membrane"/>
    <property type="evidence" value="ECO:0007669"/>
    <property type="project" value="UniProtKB-SubCell"/>
</dbReference>
<evidence type="ECO:0000256" key="6">
    <source>
        <dbReference type="ARBA" id="ARBA00023136"/>
    </source>
</evidence>
<evidence type="ECO:0000256" key="5">
    <source>
        <dbReference type="ARBA" id="ARBA00022729"/>
    </source>
</evidence>
<reference evidence="11 12" key="1">
    <citation type="submission" date="2016-10" db="EMBL/GenBank/DDBJ databases">
        <authorList>
            <person name="de Groot N.N."/>
        </authorList>
    </citation>
    <scope>NUCLEOTIDE SEQUENCE [LARGE SCALE GENOMIC DNA]</scope>
    <source>
        <strain evidence="11 12">DSM 22012</strain>
    </source>
</reference>
<protein>
    <submittedName>
        <fullName evidence="11">Efflux transporter, outer membrane factor (OMF) lipoprotein, NodT family</fullName>
    </submittedName>
</protein>
<evidence type="ECO:0000256" key="8">
    <source>
        <dbReference type="ARBA" id="ARBA00023288"/>
    </source>
</evidence>
<accession>A0A1H6BH80</accession>
<keyword evidence="6 10" id="KW-0472">Membrane</keyword>
<evidence type="ECO:0000256" key="1">
    <source>
        <dbReference type="ARBA" id="ARBA00004370"/>
    </source>
</evidence>
<dbReference type="PROSITE" id="PS51257">
    <property type="entry name" value="PROKAR_LIPOPROTEIN"/>
    <property type="match status" value="1"/>
</dbReference>
<keyword evidence="8 10" id="KW-0449">Lipoprotein</keyword>
<dbReference type="AlphaFoldDB" id="A0A1H6BH80"/>
<evidence type="ECO:0000256" key="10">
    <source>
        <dbReference type="RuleBase" id="RU362097"/>
    </source>
</evidence>
<evidence type="ECO:0000313" key="12">
    <source>
        <dbReference type="Proteomes" id="UP000236745"/>
    </source>
</evidence>
<dbReference type="PANTHER" id="PTHR30203:SF20">
    <property type="entry name" value="MULTIDRUG RESISTANCE OUTER MEMBRANE PROTEIN MDTP-RELATED"/>
    <property type="match status" value="1"/>
</dbReference>
<feature type="chain" id="PRO_5009029605" evidence="10">
    <location>
        <begin position="29"/>
        <end position="506"/>
    </location>
</feature>
<sequence>MNSSINRPTLGAKSRLWLAGLTAAFVLAGCASPEGIHPQAALTQPEAVEGVSHPAANSDNWPSIRWWQSFADPQLDKLVEQAMLDNPTLEAAAARIRRAQAQAGLTLSPSAPQLNADVNAGIHGWPTDDHYGPGAMADTETWDNQAILGFSYELDLFGRQQDRKQRAQRDVAVSEASARVVQLNLTANLIRTYIAYALNYAQLDVQKSRLAQQHQIVDLTQKQLQAGIGTRYDLQQARAQLPVTQRRIRALEEAIELNRNTLVTLAARPLSEAPELIRPSLLLNRQLSLPSDLPLELIGRRPDLVLSRWQIASQASAVDMARTDFYPNINLVASLGQVLTNGALNDWADAERRTFTAGPALSLPIFDGGARRARLGIAAAEYDEAVQQYNDTLRHALQEVSDQLIRQRSAKDQSELADLAVQQAEQVYDTAEKAFQRGLTDYLHVLDAQTRLLDQRIAREQIHAQLLRVQADLALSLGGGVQFIAQPDDEQLTPARVEVSAEISAP</sequence>
<dbReference type="OrthoDB" id="9770517at2"/>
<dbReference type="NCBIfam" id="TIGR01845">
    <property type="entry name" value="outer_NodT"/>
    <property type="match status" value="1"/>
</dbReference>
<evidence type="ECO:0000256" key="2">
    <source>
        <dbReference type="ARBA" id="ARBA00007613"/>
    </source>
</evidence>
<comment type="subcellular location">
    <subcellularLocation>
        <location evidence="10">Cell outer membrane</location>
        <topology evidence="10">Lipid-anchor</topology>
    </subcellularLocation>
    <subcellularLocation>
        <location evidence="1">Membrane</location>
    </subcellularLocation>
</comment>
<comment type="similarity">
    <text evidence="2 10">Belongs to the outer membrane factor (OMF) (TC 1.B.17) family.</text>
</comment>
<keyword evidence="3 10" id="KW-1134">Transmembrane beta strand</keyword>
<name>A0A1H6BH80_9GAMM</name>
<evidence type="ECO:0000256" key="9">
    <source>
        <dbReference type="ARBA" id="ARBA00037313"/>
    </source>
</evidence>
<dbReference type="SUPFAM" id="SSF56954">
    <property type="entry name" value="Outer membrane efflux proteins (OEP)"/>
    <property type="match status" value="1"/>
</dbReference>
<evidence type="ECO:0000313" key="11">
    <source>
        <dbReference type="EMBL" id="SEG59952.1"/>
    </source>
</evidence>
<dbReference type="PANTHER" id="PTHR30203">
    <property type="entry name" value="OUTER MEMBRANE CATION EFFLUX PROTEIN"/>
    <property type="match status" value="1"/>
</dbReference>
<keyword evidence="4 10" id="KW-0812">Transmembrane</keyword>
<gene>
    <name evidence="11" type="ORF">SAMN05444390_102646</name>
</gene>
<organism evidence="11 12">
    <name type="scientific">Marinobacterium lutimaris</name>
    <dbReference type="NCBI Taxonomy" id="568106"/>
    <lineage>
        <taxon>Bacteria</taxon>
        <taxon>Pseudomonadati</taxon>
        <taxon>Pseudomonadota</taxon>
        <taxon>Gammaproteobacteria</taxon>
        <taxon>Oceanospirillales</taxon>
        <taxon>Oceanospirillaceae</taxon>
        <taxon>Marinobacterium</taxon>
    </lineage>
</organism>
<evidence type="ECO:0000256" key="4">
    <source>
        <dbReference type="ARBA" id="ARBA00022692"/>
    </source>
</evidence>
<dbReference type="Gene3D" id="2.20.200.10">
    <property type="entry name" value="Outer membrane efflux proteins (OEP)"/>
    <property type="match status" value="1"/>
</dbReference>
<dbReference type="InterPro" id="IPR010131">
    <property type="entry name" value="MdtP/NodT-like"/>
</dbReference>
<keyword evidence="5 10" id="KW-0732">Signal</keyword>
<proteinExistence type="inferred from homology"/>
<evidence type="ECO:0000256" key="3">
    <source>
        <dbReference type="ARBA" id="ARBA00022452"/>
    </source>
</evidence>
<feature type="signal peptide" evidence="10">
    <location>
        <begin position="1"/>
        <end position="28"/>
    </location>
</feature>
<dbReference type="Gene3D" id="1.20.1600.10">
    <property type="entry name" value="Outer membrane efflux proteins (OEP)"/>
    <property type="match status" value="1"/>
</dbReference>
<dbReference type="Pfam" id="PF02321">
    <property type="entry name" value="OEP"/>
    <property type="match status" value="2"/>
</dbReference>
<keyword evidence="12" id="KW-1185">Reference proteome</keyword>
<dbReference type="InterPro" id="IPR003423">
    <property type="entry name" value="OMP_efflux"/>
</dbReference>
<dbReference type="GO" id="GO:0015562">
    <property type="term" value="F:efflux transmembrane transporter activity"/>
    <property type="evidence" value="ECO:0007669"/>
    <property type="project" value="InterPro"/>
</dbReference>
<evidence type="ECO:0000256" key="7">
    <source>
        <dbReference type="ARBA" id="ARBA00023139"/>
    </source>
</evidence>